<dbReference type="SUPFAM" id="SSF101898">
    <property type="entry name" value="NHL repeat"/>
    <property type="match status" value="1"/>
</dbReference>
<dbReference type="InterPro" id="IPR036439">
    <property type="entry name" value="Dockerin_dom_sf"/>
</dbReference>
<dbReference type="Gene3D" id="1.10.1330.10">
    <property type="entry name" value="Dockerin domain"/>
    <property type="match status" value="1"/>
</dbReference>
<organism evidence="1 2">
    <name type="scientific">Thermosipho ferrireducens</name>
    <dbReference type="NCBI Taxonomy" id="2571116"/>
    <lineage>
        <taxon>Bacteria</taxon>
        <taxon>Thermotogati</taxon>
        <taxon>Thermotogota</taxon>
        <taxon>Thermotogae</taxon>
        <taxon>Thermotogales</taxon>
        <taxon>Fervidobacteriaceae</taxon>
        <taxon>Thermosipho</taxon>
    </lineage>
</organism>
<evidence type="ECO:0008006" key="3">
    <source>
        <dbReference type="Google" id="ProtNLM"/>
    </source>
</evidence>
<reference evidence="1 2" key="1">
    <citation type="submission" date="2021-03" db="EMBL/GenBank/DDBJ databases">
        <title>Thermosipho ferrireducens sp.nov., an anaerobic thermophilic iron-reducing bacterium isolated from a deep-sea hydrothermal sulfide deposits.</title>
        <authorList>
            <person name="Zeng X."/>
            <person name="Chen Y."/>
            <person name="Shao Z."/>
        </authorList>
    </citation>
    <scope>NUCLEOTIDE SEQUENCE [LARGE SCALE GENOMIC DNA]</scope>
    <source>
        <strain evidence="1 2">JL129W03</strain>
    </source>
</reference>
<gene>
    <name evidence="1" type="ORF">JYK00_03790</name>
</gene>
<name>A0ABX7SAZ5_9BACT</name>
<dbReference type="EMBL" id="CP071446">
    <property type="protein sequence ID" value="QTA38641.1"/>
    <property type="molecule type" value="Genomic_DNA"/>
</dbReference>
<dbReference type="Proteomes" id="UP000671862">
    <property type="component" value="Chromosome"/>
</dbReference>
<proteinExistence type="predicted"/>
<evidence type="ECO:0000313" key="1">
    <source>
        <dbReference type="EMBL" id="QTA38641.1"/>
    </source>
</evidence>
<dbReference type="SUPFAM" id="SSF82171">
    <property type="entry name" value="DPP6 N-terminal domain-like"/>
    <property type="match status" value="1"/>
</dbReference>
<dbReference type="RefSeq" id="WP_207567361.1">
    <property type="nucleotide sequence ID" value="NZ_CP071446.1"/>
</dbReference>
<keyword evidence="2" id="KW-1185">Reference proteome</keyword>
<protein>
    <recommendedName>
        <fullName evidence="3">Dockerin domain-containing protein</fullName>
    </recommendedName>
</protein>
<accession>A0ABX7SAZ5</accession>
<evidence type="ECO:0000313" key="2">
    <source>
        <dbReference type="Proteomes" id="UP000671862"/>
    </source>
</evidence>
<sequence>MKKVLLLMFLISGALLFASVSITNLWVQESINLNEDGGAGIVMRNTGDIYAVTKGGYLWIINKLGKTTKIGANPQLKNIMSYPVYVNGALFYVSWEWGSNADNKLVVRYGTGFSTSASTDLTTGVYGAPVVFETGGNYHIYFADANGMLYHYMFDGTNFSLPSTTTLNSGVSVKAPVILSPSKDAIFVIDSNGTFYRVALDGSYNFGTKSTIAISDKFFTPMAYSEKYIYVASVNGKLYKIPPAGTAGEVKSVDLKSSVTTSGVLVDGNGYVYVFNDGGYIEVFDRDLTYYASYNVGSNMRFSTTPLIFKKSTENRAYILVLLVSVGSTEGKAQIYTFDYDTKEISGPVWEKDLKAAVPIQSAPAIVAEAGISEDRYIFAFVDNKGNVYAYRVDARGPYGDWAMAGQNAYRTGFIDDEAITFYSYITIKAYEGINGREISKTIYDPNDSGKYGLLYDATVLALGDATTLSGYIEYKTNPYGSDAIPSGRAGLDKLFLKFSSPTALTLLFSSNFVFDKVGNGIGAPTIDATFAFNSFDSATVGLEGPNGSNEATITFGYNDKVVKVWTDATYAVFIKYKTPDGYATELKNILYKYNDPNETGTFEIDATNPPTSVGDDLFPYKWFVYQWDPDEVQGYKSEVYGAEDKITLNKTGPAYIEIYYTPLTGTVTFVTPRYGYRSTKAYILLDAATDAVLFNLNITFPSSVVKFSTIVNIEINPNINFSEVEVLRDISSDNIDITLDSGNPISGSTRVATITAELDFTEPKEIYFLTNTGYTQYFDVSGFVQLKTISNVSTEIITKTRFISNKFLSIVGDFDLDGDVDVNDYNAFMLALGTSEGSPNYSEIYDIYPRAPTFNGPYPTDDDYDPGVADPDGKIDAFDLAVMLMMFGWTAPSTALEYTGN</sequence>